<dbReference type="Pfam" id="PF01575">
    <property type="entry name" value="MaoC_dehydratas"/>
    <property type="match status" value="1"/>
</dbReference>
<dbReference type="PANTHER" id="PTHR43664">
    <property type="entry name" value="MONOAMINE OXIDASE-RELATED"/>
    <property type="match status" value="1"/>
</dbReference>
<proteinExistence type="predicted"/>
<reference evidence="2 3" key="1">
    <citation type="submission" date="2016-12" db="EMBL/GenBank/DDBJ databases">
        <title>Comparison of Traditional DNA-DNA Hybridization with In Silico Genomic Analysis.</title>
        <authorList>
            <person name="Nicholson A.C."/>
            <person name="Humrighouse B.W."/>
            <person name="Graziano J."/>
            <person name="Lasker B."/>
            <person name="Whitney A.M."/>
            <person name="Mcquiston J.R."/>
        </authorList>
    </citation>
    <scope>NUCLEOTIDE SEQUENCE [LARGE SCALE GENOMIC DNA]</scope>
    <source>
        <strain evidence="2 3">H2240</strain>
    </source>
</reference>
<sequence length="149" mass="16176">MEPLYLEDIAPGLQFRSGEHRMETADIRRFAADYDPQPFHLDEEAGRASFFGGLAASGWHTAAVTMRLLVGGGAPLAGGIIGAGGEIRWPQATRPGDVLHVESEVLDVAPSRSRPDRGMITLRSRTLNQKGEEVQVLTAKLVVFRKPAD</sequence>
<dbReference type="OrthoDB" id="9797938at2"/>
<dbReference type="Proteomes" id="UP000196878">
    <property type="component" value="Unassembled WGS sequence"/>
</dbReference>
<comment type="caution">
    <text evidence="2">The sequence shown here is derived from an EMBL/GenBank/DDBJ whole genome shotgun (WGS) entry which is preliminary data.</text>
</comment>
<dbReference type="SUPFAM" id="SSF54637">
    <property type="entry name" value="Thioesterase/thiol ester dehydrase-isomerase"/>
    <property type="match status" value="1"/>
</dbReference>
<dbReference type="CDD" id="cd03454">
    <property type="entry name" value="YdeM"/>
    <property type="match status" value="1"/>
</dbReference>
<accession>A0A212AFA1</accession>
<dbReference type="AlphaFoldDB" id="A0A212AFA1"/>
<evidence type="ECO:0000313" key="2">
    <source>
        <dbReference type="EMBL" id="OWJ80161.1"/>
    </source>
</evidence>
<dbReference type="EMBL" id="NIPW01000005">
    <property type="protein sequence ID" value="OWJ80161.1"/>
    <property type="molecule type" value="Genomic_DNA"/>
</dbReference>
<gene>
    <name evidence="2" type="ORF">CDV49_02450</name>
</gene>
<evidence type="ECO:0000259" key="1">
    <source>
        <dbReference type="Pfam" id="PF01575"/>
    </source>
</evidence>
<dbReference type="PANTHER" id="PTHR43664:SF1">
    <property type="entry name" value="BETA-METHYLMALYL-COA DEHYDRATASE"/>
    <property type="match status" value="1"/>
</dbReference>
<organism evidence="2 3">
    <name type="scientific">Haematobacter genomosp. 1</name>
    <dbReference type="NCBI Taxonomy" id="366618"/>
    <lineage>
        <taxon>Bacteria</taxon>
        <taxon>Pseudomonadati</taxon>
        <taxon>Pseudomonadota</taxon>
        <taxon>Alphaproteobacteria</taxon>
        <taxon>Rhodobacterales</taxon>
        <taxon>Paracoccaceae</taxon>
        <taxon>Haematobacter</taxon>
    </lineage>
</organism>
<dbReference type="InterPro" id="IPR029069">
    <property type="entry name" value="HotDog_dom_sf"/>
</dbReference>
<feature type="domain" description="MaoC-like" evidence="1">
    <location>
        <begin position="20"/>
        <end position="112"/>
    </location>
</feature>
<name>A0A212AFA1_9RHOB</name>
<dbReference type="InterPro" id="IPR002539">
    <property type="entry name" value="MaoC-like_dom"/>
</dbReference>
<evidence type="ECO:0000313" key="3">
    <source>
        <dbReference type="Proteomes" id="UP000196878"/>
    </source>
</evidence>
<dbReference type="InterPro" id="IPR052342">
    <property type="entry name" value="MCH/BMMD"/>
</dbReference>
<dbReference type="RefSeq" id="WP_088213995.1">
    <property type="nucleotide sequence ID" value="NZ_NIPW01000005.1"/>
</dbReference>
<protein>
    <submittedName>
        <fullName evidence="2">Dehydratase</fullName>
    </submittedName>
</protein>
<dbReference type="Gene3D" id="3.10.129.10">
    <property type="entry name" value="Hotdog Thioesterase"/>
    <property type="match status" value="1"/>
</dbReference>
<keyword evidence="3" id="KW-1185">Reference proteome</keyword>